<dbReference type="PANTHER" id="PTHR15666:SF1">
    <property type="entry name" value="COMM DOMAIN-CONTAINING PROTEIN 5"/>
    <property type="match status" value="1"/>
</dbReference>
<name>A0A1I8MZ69_MUSDO</name>
<comment type="similarity">
    <text evidence="2">Belongs to the COMM domain-containing protein 5 family.</text>
</comment>
<dbReference type="Proteomes" id="UP001652621">
    <property type="component" value="Unplaced"/>
</dbReference>
<evidence type="ECO:0000313" key="4">
    <source>
        <dbReference type="EnsemblMetazoa" id="MDOA009906-PA"/>
    </source>
</evidence>
<evidence type="ECO:0000256" key="2">
    <source>
        <dbReference type="ARBA" id="ARBA00093452"/>
    </source>
</evidence>
<dbReference type="eggNOG" id="ENOG502RCJ6">
    <property type="taxonomic scope" value="Eukaryota"/>
</dbReference>
<dbReference type="KEGG" id="mde:101890615"/>
<keyword evidence="5" id="KW-1185">Reference proteome</keyword>
<evidence type="ECO:0000313" key="6">
    <source>
        <dbReference type="RefSeq" id="XP_005189093.1"/>
    </source>
</evidence>
<gene>
    <name evidence="4" type="primary">101890615</name>
    <name evidence="6" type="synonym">LOC101890615</name>
</gene>
<dbReference type="STRING" id="7370.A0A1I8MZ69"/>
<proteinExistence type="inferred from homology"/>
<evidence type="ECO:0000256" key="1">
    <source>
        <dbReference type="ARBA" id="ARBA00016556"/>
    </source>
</evidence>
<reference evidence="6" key="2">
    <citation type="submission" date="2025-04" db="UniProtKB">
        <authorList>
            <consortium name="RefSeq"/>
        </authorList>
    </citation>
    <scope>IDENTIFICATION</scope>
    <source>
        <strain evidence="6">Aabys</strain>
    </source>
</reference>
<dbReference type="PROSITE" id="PS51269">
    <property type="entry name" value="COMM"/>
    <property type="match status" value="1"/>
</dbReference>
<dbReference type="InterPro" id="IPR017920">
    <property type="entry name" value="COMM"/>
</dbReference>
<dbReference type="VEuPathDB" id="VectorBase:MDOMA2_017107"/>
<dbReference type="OrthoDB" id="203754at2759"/>
<dbReference type="EnsemblMetazoa" id="MDOA009906-RA">
    <property type="protein sequence ID" value="MDOA009906-PA"/>
    <property type="gene ID" value="MDOA009906"/>
</dbReference>
<protein>
    <recommendedName>
        <fullName evidence="1">COMM domain-containing protein 5</fullName>
    </recommendedName>
</protein>
<accession>A0A1I8MZ69</accession>
<evidence type="ECO:0000313" key="5">
    <source>
        <dbReference type="Proteomes" id="UP001652621"/>
    </source>
</evidence>
<dbReference type="PANTHER" id="PTHR15666">
    <property type="entry name" value="COMM DOMAIN CONTAINING PROTEIN 5"/>
    <property type="match status" value="1"/>
</dbReference>
<evidence type="ECO:0000259" key="3">
    <source>
        <dbReference type="PROSITE" id="PS51269"/>
    </source>
</evidence>
<dbReference type="InterPro" id="IPR037357">
    <property type="entry name" value="COMMD5"/>
</dbReference>
<dbReference type="GO" id="GO:0005634">
    <property type="term" value="C:nucleus"/>
    <property type="evidence" value="ECO:0007669"/>
    <property type="project" value="TreeGrafter"/>
</dbReference>
<reference evidence="4" key="1">
    <citation type="submission" date="2020-05" db="UniProtKB">
        <authorList>
            <consortium name="EnsemblMetazoa"/>
        </authorList>
    </citation>
    <scope>IDENTIFICATION</scope>
    <source>
        <strain evidence="4">Aabys</strain>
    </source>
</reference>
<dbReference type="VEuPathDB" id="VectorBase:MDOA009906"/>
<dbReference type="RefSeq" id="XP_005189093.1">
    <property type="nucleotide sequence ID" value="XM_005189036.3"/>
</dbReference>
<sequence>MSTNFRYTVVKTIRPYVKFFPQLTKPVMRVLIQVSVHYIESSKCSPEVLDLALNKLTHAGHPIPENFCELFAAILQIMQIFLRTPVKPEELRDCLKQDLRFSDECVEDLAKVLHNHRSSLTKNYVEAKQLRSCAKNLQWRINISLSIPRGPSSAGNKKPTGSDGERGGAVVTPTIILHFQLSDGRYRTLELPLAMFHRLRYNVAVLLSEMQSLQQRAVMKKF</sequence>
<dbReference type="AlphaFoldDB" id="A0A1I8MZ69"/>
<organism evidence="4">
    <name type="scientific">Musca domestica</name>
    <name type="common">House fly</name>
    <dbReference type="NCBI Taxonomy" id="7370"/>
    <lineage>
        <taxon>Eukaryota</taxon>
        <taxon>Metazoa</taxon>
        <taxon>Ecdysozoa</taxon>
        <taxon>Arthropoda</taxon>
        <taxon>Hexapoda</taxon>
        <taxon>Insecta</taxon>
        <taxon>Pterygota</taxon>
        <taxon>Neoptera</taxon>
        <taxon>Endopterygota</taxon>
        <taxon>Diptera</taxon>
        <taxon>Brachycera</taxon>
        <taxon>Muscomorpha</taxon>
        <taxon>Muscoidea</taxon>
        <taxon>Muscidae</taxon>
        <taxon>Musca</taxon>
    </lineage>
</organism>
<feature type="domain" description="COMM" evidence="3">
    <location>
        <begin position="133"/>
        <end position="214"/>
    </location>
</feature>